<feature type="compositionally biased region" description="Polar residues" evidence="1">
    <location>
        <begin position="1"/>
        <end position="10"/>
    </location>
</feature>
<name>M7X9M0_9BACT</name>
<evidence type="ECO:0000313" key="2">
    <source>
        <dbReference type="EMBL" id="EMS31634.1"/>
    </source>
</evidence>
<comment type="caution">
    <text evidence="2">The sequence shown here is derived from an EMBL/GenBank/DDBJ whole genome shotgun (WGS) entry which is preliminary data.</text>
</comment>
<reference evidence="2" key="1">
    <citation type="submission" date="2013-01" db="EMBL/GenBank/DDBJ databases">
        <title>Genome assembly of Mariniradius saccharolyticus AK6.</title>
        <authorList>
            <person name="Vaidya B."/>
            <person name="Khatri I."/>
            <person name="Tanuku N.R.S."/>
            <person name="Subramanian S."/>
            <person name="Pinnaka A."/>
        </authorList>
    </citation>
    <scope>NUCLEOTIDE SEQUENCE [LARGE SCALE GENOMIC DNA]</scope>
    <source>
        <strain evidence="2">AK6</strain>
    </source>
</reference>
<protein>
    <submittedName>
        <fullName evidence="2">Uncharacterized protein</fullName>
    </submittedName>
</protein>
<proteinExistence type="predicted"/>
<dbReference type="InParanoid" id="M7X9M0"/>
<dbReference type="EMBL" id="AMZY02000018">
    <property type="protein sequence ID" value="EMS31634.1"/>
    <property type="molecule type" value="Genomic_DNA"/>
</dbReference>
<keyword evidence="3" id="KW-1185">Reference proteome</keyword>
<gene>
    <name evidence="2" type="ORF">C943_01905</name>
</gene>
<feature type="region of interest" description="Disordered" evidence="1">
    <location>
        <begin position="1"/>
        <end position="25"/>
    </location>
</feature>
<dbReference type="Proteomes" id="UP000010953">
    <property type="component" value="Unassembled WGS sequence"/>
</dbReference>
<sequence length="37" mass="4113">MASGANNRRYSSPAGYGMKSKSQKIRDQLTIKKVNIL</sequence>
<evidence type="ECO:0000313" key="3">
    <source>
        <dbReference type="Proteomes" id="UP000010953"/>
    </source>
</evidence>
<evidence type="ECO:0000256" key="1">
    <source>
        <dbReference type="SAM" id="MobiDB-lite"/>
    </source>
</evidence>
<organism evidence="2 3">
    <name type="scientific">Mariniradius saccharolyticus AK6</name>
    <dbReference type="NCBI Taxonomy" id="1239962"/>
    <lineage>
        <taxon>Bacteria</taxon>
        <taxon>Pseudomonadati</taxon>
        <taxon>Bacteroidota</taxon>
        <taxon>Cytophagia</taxon>
        <taxon>Cytophagales</taxon>
        <taxon>Cyclobacteriaceae</taxon>
        <taxon>Mariniradius</taxon>
    </lineage>
</organism>
<dbReference type="AlphaFoldDB" id="M7X9M0"/>
<accession>M7X9M0</accession>